<dbReference type="GO" id="GO:0006412">
    <property type="term" value="P:translation"/>
    <property type="evidence" value="ECO:0007669"/>
    <property type="project" value="UniProtKB-UniRule"/>
</dbReference>
<dbReference type="KEGG" id="ptf:PROFFT_A_05260"/>
<organism evidence="7 8">
    <name type="scientific">Candidatus Profftia tarda</name>
    <dbReference type="NCBI Taxonomy" id="1177216"/>
    <lineage>
        <taxon>Bacteria</taxon>
        <taxon>Pseudomonadati</taxon>
        <taxon>Pseudomonadota</taxon>
        <taxon>Gammaproteobacteria</taxon>
        <taxon>Enterobacterales</taxon>
        <taxon>Enterobacteriaceae</taxon>
        <taxon>Candidatus Profftia</taxon>
    </lineage>
</organism>
<feature type="compositionally biased region" description="Basic residues" evidence="6">
    <location>
        <begin position="1"/>
        <end position="16"/>
    </location>
</feature>
<accession>A0A8E4F1P2</accession>
<dbReference type="InterPro" id="IPR002677">
    <property type="entry name" value="Ribosomal_bL32"/>
</dbReference>
<dbReference type="Pfam" id="PF01783">
    <property type="entry name" value="Ribosomal_L32p"/>
    <property type="match status" value="1"/>
</dbReference>
<evidence type="ECO:0000256" key="4">
    <source>
        <dbReference type="ARBA" id="ARBA00035178"/>
    </source>
</evidence>
<dbReference type="RefSeq" id="WP_216782317.1">
    <property type="nucleotide sequence ID" value="NZ_LR890047.1"/>
</dbReference>
<dbReference type="NCBIfam" id="TIGR01031">
    <property type="entry name" value="rpmF_bact"/>
    <property type="match status" value="1"/>
</dbReference>
<sequence>MAVQKNKKSRSCRGMRRSHDMLGTHAISVDKISGENHLRHHATADGFYCGRKIIIK</sequence>
<dbReference type="InterPro" id="IPR044957">
    <property type="entry name" value="Ribosomal_bL32_bact"/>
</dbReference>
<reference evidence="7" key="1">
    <citation type="submission" date="2020-10" db="EMBL/GenBank/DDBJ databases">
        <authorList>
            <person name="Szabo G."/>
        </authorList>
    </citation>
    <scope>NUCLEOTIDE SEQUENCE</scope>
    <source>
        <strain evidence="7">PROFFT</strain>
    </source>
</reference>
<dbReference type="GO" id="GO:0003735">
    <property type="term" value="F:structural constituent of ribosome"/>
    <property type="evidence" value="ECO:0007669"/>
    <property type="project" value="InterPro"/>
</dbReference>
<keyword evidence="3 5" id="KW-0687">Ribonucleoprotein</keyword>
<dbReference type="PANTHER" id="PTHR35534:SF1">
    <property type="entry name" value="LARGE RIBOSOMAL SUBUNIT PROTEIN BL32"/>
    <property type="match status" value="1"/>
</dbReference>
<protein>
    <recommendedName>
        <fullName evidence="4 5">Large ribosomal subunit protein bL32</fullName>
    </recommendedName>
</protein>
<name>A0A8E4F1P2_9ENTR</name>
<dbReference type="HAMAP" id="MF_00340">
    <property type="entry name" value="Ribosomal_bL32"/>
    <property type="match status" value="1"/>
</dbReference>
<evidence type="ECO:0000256" key="6">
    <source>
        <dbReference type="SAM" id="MobiDB-lite"/>
    </source>
</evidence>
<keyword evidence="2 5" id="KW-0689">Ribosomal protein</keyword>
<dbReference type="GO" id="GO:0015934">
    <property type="term" value="C:large ribosomal subunit"/>
    <property type="evidence" value="ECO:0007669"/>
    <property type="project" value="InterPro"/>
</dbReference>
<keyword evidence="8" id="KW-1185">Reference proteome</keyword>
<evidence type="ECO:0000256" key="1">
    <source>
        <dbReference type="ARBA" id="ARBA00008560"/>
    </source>
</evidence>
<evidence type="ECO:0000313" key="8">
    <source>
        <dbReference type="Proteomes" id="UP000683585"/>
    </source>
</evidence>
<evidence type="ECO:0000256" key="2">
    <source>
        <dbReference type="ARBA" id="ARBA00022980"/>
    </source>
</evidence>
<proteinExistence type="inferred from homology"/>
<evidence type="ECO:0000313" key="7">
    <source>
        <dbReference type="EMBL" id="CAD6511800.1"/>
    </source>
</evidence>
<evidence type="ECO:0000256" key="5">
    <source>
        <dbReference type="HAMAP-Rule" id="MF_00340"/>
    </source>
</evidence>
<comment type="similarity">
    <text evidence="1 5">Belongs to the bacterial ribosomal protein bL32 family.</text>
</comment>
<dbReference type="AlphaFoldDB" id="A0A8E4F1P2"/>
<dbReference type="PANTHER" id="PTHR35534">
    <property type="entry name" value="50S RIBOSOMAL PROTEIN L32"/>
    <property type="match status" value="1"/>
</dbReference>
<dbReference type="Proteomes" id="UP000683585">
    <property type="component" value="Chromosome"/>
</dbReference>
<evidence type="ECO:0000256" key="3">
    <source>
        <dbReference type="ARBA" id="ARBA00023274"/>
    </source>
</evidence>
<gene>
    <name evidence="5 7" type="primary">rpmF</name>
    <name evidence="7" type="ORF">PROFFT_A_05260</name>
</gene>
<dbReference type="EMBL" id="LR890047">
    <property type="protein sequence ID" value="CAD6511800.1"/>
    <property type="molecule type" value="Genomic_DNA"/>
</dbReference>
<feature type="region of interest" description="Disordered" evidence="6">
    <location>
        <begin position="1"/>
        <end position="20"/>
    </location>
</feature>